<sequence>MKRKPSAITAMLLIASLLCSLLLVPNRTAYASDEYDTLRLKLSDVITGGTSFNPLDPDIAPKITALDTNAQQFWSTMDKSAGRTYLWSELGDPLGASMNSTHVSGSYSRLQTMATAYSTNGSALYQNATLRADIISAMDWMYTNRYNTSVPKRGYGNWFDWQISSPLSINAISVLLYPYLSTTQINNWQAVIDWQILPFTSSNTGANRVWTCNIMITGGILAKNSTKITNGVNGMSPVFDYVTSGEGFYSDGSFLQHTALIPYNAGYGRSLLDNLTQLMYLIAGSTWDFTDPDLSHVYEWIYNAYEPLLYKDNMMEMVNGRNIARVANDNLGVTTVGALGSSLVRLAYSAPNPADAARYKSMVKQWMSDATSPTPYASLGSIQLIQQTKAIMNDASIVAAGDLYGNKQYPNMARAVQRRPGFAFGVSMSSGRVGNYENVNTENIKGWHTGDGMTYLYNTDIAQYHDAFWPTVDSHRLAGTTVLQNSEPGGQLKNGSNWVGGTDVGGLYGVTGMQVIAPDSSMSAYKSWFQFDDEIVNLGAGIQSSVTTKPVETIIENRKLNSSGNNALTVGGTTKSASLGWSETMSGVSWMHLAGNTAGADIGYYFPTATTVKGLRQARTANWNSINTYYNDPALTPEYFVNYTRNFMTLWLDHGNAPTAGSYSYVLLPNKTTTQVANYAASPDVTIIENSTQAQAVRENNLNALGINFWQNATKTVSGITSNKKASVMVRTSENGTEVSISDPTMENTGTIQLTLTQSLGPLAYKDSRITVSTSGGTTTLTVNVSGAAGKSIKAFFAAPVGGAVTGYAVNEDFNSLTLGSLDGQNGWIFDNGGAAGQSVVVSPVNGAYAAKSLKVTTTSTSGGAVANRIFSAPQDSYITAEATVTADDNNWKNALVIADNSLTSGGSAVHLIMQNGKIWGYNGSTQTDILTGTTNGQPYRLKVVINASTKKFNVYVNDVLRASNWSYRYAAVNTLDKFSTSIAGNASSMSVDDVKISYAPLTLSTVIATDFDGLALGNLNGQGGWTFDNGGASGNTAVVQNAIGLAGNKAAKLTTTSTSGKAEAYQVFTAPAGSTLIAEATITADDNNWKNALVLGDSSLTSNGYAAHIIMQNGKIWGYNGGTQTNLLTSTANGEPYRLKVIINTSTQKFDVYINGELRGSQWNYRYSGLTKVDKIISSIAGNASSMSIDDVKVSYKP</sequence>
<dbReference type="GO" id="GO:0005975">
    <property type="term" value="P:carbohydrate metabolic process"/>
    <property type="evidence" value="ECO:0007669"/>
    <property type="project" value="InterPro"/>
</dbReference>
<dbReference type="InterPro" id="IPR012970">
    <property type="entry name" value="Lyase_8_alpha_N"/>
</dbReference>
<dbReference type="GO" id="GO:0016837">
    <property type="term" value="F:carbon-oxygen lyase activity, acting on polysaccharides"/>
    <property type="evidence" value="ECO:0007669"/>
    <property type="project" value="UniProtKB-ARBA"/>
</dbReference>
<feature type="domain" description="Polysaccharide lyase 8 N-terminal alpha-helical" evidence="8">
    <location>
        <begin position="45"/>
        <end position="364"/>
    </location>
</feature>
<dbReference type="InterPro" id="IPR011071">
    <property type="entry name" value="Lyase_8-like_C"/>
</dbReference>
<organism evidence="9 10">
    <name type="scientific">Paenibacillus whitsoniae</name>
    <dbReference type="NCBI Taxonomy" id="2496558"/>
    <lineage>
        <taxon>Bacteria</taxon>
        <taxon>Bacillati</taxon>
        <taxon>Bacillota</taxon>
        <taxon>Bacilli</taxon>
        <taxon>Bacillales</taxon>
        <taxon>Paenibacillaceae</taxon>
        <taxon>Paenibacillus</taxon>
    </lineage>
</organism>
<comment type="caution">
    <text evidence="9">The sequence shown here is derived from an EMBL/GenBank/DDBJ whole genome shotgun (WGS) entry which is preliminary data.</text>
</comment>
<evidence type="ECO:0000313" key="9">
    <source>
        <dbReference type="EMBL" id="RTE11322.1"/>
    </source>
</evidence>
<dbReference type="Gene3D" id="2.70.98.10">
    <property type="match status" value="1"/>
</dbReference>
<dbReference type="InterPro" id="IPR003159">
    <property type="entry name" value="Lyase_8_central_dom"/>
</dbReference>
<dbReference type="AlphaFoldDB" id="A0A430JJY3"/>
<keyword evidence="3" id="KW-0456">Lyase</keyword>
<dbReference type="InterPro" id="IPR014718">
    <property type="entry name" value="GH-type_carb-bd"/>
</dbReference>
<evidence type="ECO:0000259" key="6">
    <source>
        <dbReference type="Pfam" id="PF02278"/>
    </source>
</evidence>
<dbReference type="CDD" id="cd01083">
    <property type="entry name" value="GAG_Lyase"/>
    <property type="match status" value="1"/>
</dbReference>
<feature type="active site" evidence="4">
    <location>
        <position position="257"/>
    </location>
</feature>
<protein>
    <recommendedName>
        <fullName evidence="11">Hyaluronate lyase</fullName>
    </recommendedName>
</protein>
<feature type="domain" description="Polysaccharide lyase family 8 C-terminal" evidence="7">
    <location>
        <begin position="686"/>
        <end position="749"/>
    </location>
</feature>
<gene>
    <name evidence="9" type="ORF">EJQ19_03315</name>
</gene>
<dbReference type="Gene3D" id="2.60.220.10">
    <property type="entry name" value="Polysaccharide lyase family 8-like, C-terminal"/>
    <property type="match status" value="1"/>
</dbReference>
<evidence type="ECO:0000259" key="8">
    <source>
        <dbReference type="Pfam" id="PF08124"/>
    </source>
</evidence>
<reference evidence="9 10" key="1">
    <citation type="submission" date="2018-12" db="EMBL/GenBank/DDBJ databases">
        <title>Bacillus ochoae sp. nov., Paenibacillus whitsoniae sp. nov., Paenibacillus spiritus sp. nov. Isolated from the Mars Exploration Rover during spacecraft assembly.</title>
        <authorList>
            <person name="Seuylemezian A."/>
            <person name="Vaishampayan P."/>
        </authorList>
    </citation>
    <scope>NUCLEOTIDE SEQUENCE [LARGE SCALE GENOMIC DNA]</scope>
    <source>
        <strain evidence="9 10">MER 54</strain>
    </source>
</reference>
<dbReference type="PANTHER" id="PTHR38481:SF1">
    <property type="entry name" value="HYALURONATE LYASE"/>
    <property type="match status" value="1"/>
</dbReference>
<feature type="chain" id="PRO_5019206347" description="Hyaluronate lyase" evidence="5">
    <location>
        <begin position="32"/>
        <end position="1199"/>
    </location>
</feature>
<dbReference type="InterPro" id="IPR008929">
    <property type="entry name" value="Chondroitin_lyas"/>
</dbReference>
<dbReference type="SUPFAM" id="SSF74650">
    <property type="entry name" value="Galactose mutarotase-like"/>
    <property type="match status" value="1"/>
</dbReference>
<dbReference type="InterPro" id="IPR004103">
    <property type="entry name" value="Lyase_8_C"/>
</dbReference>
<evidence type="ECO:0000256" key="3">
    <source>
        <dbReference type="ARBA" id="ARBA00023239"/>
    </source>
</evidence>
<feature type="signal peptide" evidence="5">
    <location>
        <begin position="1"/>
        <end position="31"/>
    </location>
</feature>
<keyword evidence="2 5" id="KW-0732">Signal</keyword>
<evidence type="ECO:0000256" key="2">
    <source>
        <dbReference type="ARBA" id="ARBA00022729"/>
    </source>
</evidence>
<evidence type="ECO:0000256" key="4">
    <source>
        <dbReference type="PIRSR" id="PIRSR638970-1"/>
    </source>
</evidence>
<comment type="similarity">
    <text evidence="1">Belongs to the polysaccharide lyase 8 family.</text>
</comment>
<dbReference type="Proteomes" id="UP000276128">
    <property type="component" value="Unassembled WGS sequence"/>
</dbReference>
<feature type="domain" description="Polysaccharide lyase family 8 central" evidence="6">
    <location>
        <begin position="406"/>
        <end position="671"/>
    </location>
</feature>
<dbReference type="EMBL" id="RXHU01000011">
    <property type="protein sequence ID" value="RTE11322.1"/>
    <property type="molecule type" value="Genomic_DNA"/>
</dbReference>
<dbReference type="Pfam" id="PF08124">
    <property type="entry name" value="Lyase_8_N"/>
    <property type="match status" value="1"/>
</dbReference>
<feature type="active site" evidence="4">
    <location>
        <position position="321"/>
    </location>
</feature>
<proteinExistence type="inferred from homology"/>
<evidence type="ECO:0000256" key="5">
    <source>
        <dbReference type="SAM" id="SignalP"/>
    </source>
</evidence>
<dbReference type="RefSeq" id="WP_126139772.1">
    <property type="nucleotide sequence ID" value="NZ_RXHU01000011.1"/>
</dbReference>
<dbReference type="InterPro" id="IPR038970">
    <property type="entry name" value="Lyase_8"/>
</dbReference>
<evidence type="ECO:0008006" key="11">
    <source>
        <dbReference type="Google" id="ProtNLM"/>
    </source>
</evidence>
<dbReference type="PANTHER" id="PTHR38481">
    <property type="entry name" value="HYALURONATE LYASE"/>
    <property type="match status" value="1"/>
</dbReference>
<dbReference type="SUPFAM" id="SSF49863">
    <property type="entry name" value="Hyaluronate lyase-like, C-terminal domain"/>
    <property type="match status" value="1"/>
</dbReference>
<name>A0A430JJY3_9BACL</name>
<dbReference type="OrthoDB" id="2480613at2"/>
<dbReference type="Pfam" id="PF02884">
    <property type="entry name" value="Lyase_8_C"/>
    <property type="match status" value="1"/>
</dbReference>
<dbReference type="GO" id="GO:0030246">
    <property type="term" value="F:carbohydrate binding"/>
    <property type="evidence" value="ECO:0007669"/>
    <property type="project" value="InterPro"/>
</dbReference>
<evidence type="ECO:0000259" key="7">
    <source>
        <dbReference type="Pfam" id="PF02884"/>
    </source>
</evidence>
<dbReference type="InterPro" id="IPR011013">
    <property type="entry name" value="Gal_mutarotase_sf_dom"/>
</dbReference>
<dbReference type="GO" id="GO:0005576">
    <property type="term" value="C:extracellular region"/>
    <property type="evidence" value="ECO:0007669"/>
    <property type="project" value="InterPro"/>
</dbReference>
<dbReference type="SUPFAM" id="SSF48230">
    <property type="entry name" value="Chondroitin AC/alginate lyase"/>
    <property type="match status" value="1"/>
</dbReference>
<keyword evidence="10" id="KW-1185">Reference proteome</keyword>
<feature type="active site" evidence="4">
    <location>
        <position position="267"/>
    </location>
</feature>
<evidence type="ECO:0000313" key="10">
    <source>
        <dbReference type="Proteomes" id="UP000276128"/>
    </source>
</evidence>
<accession>A0A430JJY3</accession>
<dbReference type="Pfam" id="PF02278">
    <property type="entry name" value="Lyase_8"/>
    <property type="match status" value="1"/>
</dbReference>
<evidence type="ECO:0000256" key="1">
    <source>
        <dbReference type="ARBA" id="ARBA00006699"/>
    </source>
</evidence>
<dbReference type="Gene3D" id="1.50.10.100">
    <property type="entry name" value="Chondroitin AC/alginate lyase"/>
    <property type="match status" value="1"/>
</dbReference>